<name>A0A1L5NR06_9HYPH</name>
<evidence type="ECO:0000256" key="1">
    <source>
        <dbReference type="ARBA" id="ARBA00003171"/>
    </source>
</evidence>
<comment type="function">
    <text evidence="1">This protein may play a role in the biosynthesis of the prosthetic group of nitrogenase (FeMo cofactor).</text>
</comment>
<reference evidence="8 9" key="1">
    <citation type="submission" date="2016-09" db="EMBL/GenBank/DDBJ databases">
        <title>The complete genome sequences of Rhizobium gallicum, symbiovars gallicum and phaseoli, symbionts associated to common bean (Phaseolus vulgaris).</title>
        <authorList>
            <person name="Bustos P."/>
            <person name="Santamaria R.I."/>
            <person name="Perez-Carrascal O.M."/>
            <person name="Juarez S."/>
            <person name="Lozano L."/>
            <person name="Martinez-Flores I."/>
            <person name="Martinez-Romero E."/>
            <person name="Cevallos M."/>
            <person name="Romero D."/>
            <person name="Davila G."/>
            <person name="Gonzalez V."/>
        </authorList>
    </citation>
    <scope>NUCLEOTIDE SEQUENCE [LARGE SCALE GENOMIC DNA]</scope>
    <source>
        <strain evidence="8 9">IE4872</strain>
        <plasmid evidence="9">prgalie4872c</plasmid>
    </source>
</reference>
<gene>
    <name evidence="8" type="primary">nifN</name>
    <name evidence="8" type="ORF">IE4872_PC00300</name>
</gene>
<evidence type="ECO:0000256" key="5">
    <source>
        <dbReference type="ARBA" id="ARBA00023231"/>
    </source>
</evidence>
<dbReference type="GO" id="GO:0065003">
    <property type="term" value="P:protein-containing complex assembly"/>
    <property type="evidence" value="ECO:0007669"/>
    <property type="project" value="InterPro"/>
</dbReference>
<evidence type="ECO:0000313" key="9">
    <source>
        <dbReference type="Proteomes" id="UP000184749"/>
    </source>
</evidence>
<evidence type="ECO:0000313" key="8">
    <source>
        <dbReference type="EMBL" id="APO70327.1"/>
    </source>
</evidence>
<accession>A0A1L5NR06</accession>
<dbReference type="EMBL" id="CP017104">
    <property type="protein sequence ID" value="APO70327.1"/>
    <property type="molecule type" value="Genomic_DNA"/>
</dbReference>
<dbReference type="InterPro" id="IPR050152">
    <property type="entry name" value="ChlB/BchB/BchZ"/>
</dbReference>
<dbReference type="InterPro" id="IPR000318">
    <property type="entry name" value="Nase_comp1_CS"/>
</dbReference>
<keyword evidence="5 6" id="KW-0535">Nitrogen fixation</keyword>
<protein>
    <recommendedName>
        <fullName evidence="4">Nitrogenase iron-molybdenum cofactor biosynthesis protein NifN</fullName>
    </recommendedName>
</protein>
<feature type="domain" description="Nitrogenase/oxidoreductase component 1" evidence="7">
    <location>
        <begin position="19"/>
        <end position="429"/>
    </location>
</feature>
<proteinExistence type="inferred from homology"/>
<dbReference type="Proteomes" id="UP000184749">
    <property type="component" value="Plasmid pRgalIE4872c"/>
</dbReference>
<dbReference type="InterPro" id="IPR005975">
    <property type="entry name" value="Nase_Mo-Fe_CF"/>
</dbReference>
<dbReference type="GO" id="GO:0016163">
    <property type="term" value="F:nitrogenase activity"/>
    <property type="evidence" value="ECO:0007669"/>
    <property type="project" value="InterPro"/>
</dbReference>
<evidence type="ECO:0000256" key="4">
    <source>
        <dbReference type="ARBA" id="ARBA00013282"/>
    </source>
</evidence>
<dbReference type="PANTHER" id="PTHR33712:SF7">
    <property type="entry name" value="LIGHT-INDEPENDENT PROTOCHLOROPHYLLIDE REDUCTASE SUBUNIT B"/>
    <property type="match status" value="1"/>
</dbReference>
<dbReference type="PANTHER" id="PTHR33712">
    <property type="entry name" value="LIGHT-INDEPENDENT PROTOCHLOROPHYLLIDE REDUCTASE SUBUNIT B"/>
    <property type="match status" value="1"/>
</dbReference>
<dbReference type="CDD" id="cd01966">
    <property type="entry name" value="Nitrogenase_NifN_1"/>
    <property type="match status" value="1"/>
</dbReference>
<dbReference type="PROSITE" id="PS00699">
    <property type="entry name" value="NITROGENASE_1_1"/>
    <property type="match status" value="1"/>
</dbReference>
<geneLocation type="plasmid" evidence="9">
    <name>prgalie4872c</name>
</geneLocation>
<evidence type="ECO:0000256" key="3">
    <source>
        <dbReference type="ARBA" id="ARBA00011002"/>
    </source>
</evidence>
<dbReference type="OrthoDB" id="9800746at2"/>
<evidence type="ECO:0000256" key="6">
    <source>
        <dbReference type="RuleBase" id="RU004021"/>
    </source>
</evidence>
<comment type="similarity">
    <text evidence="3 6">Belongs to the NifD/NifK/NifE/NifN family.</text>
</comment>
<dbReference type="InterPro" id="IPR000510">
    <property type="entry name" value="Nase/OxRdtase_comp1"/>
</dbReference>
<dbReference type="Pfam" id="PF00148">
    <property type="entry name" value="Oxidored_nitro"/>
    <property type="match status" value="1"/>
</dbReference>
<dbReference type="SUPFAM" id="SSF53807">
    <property type="entry name" value="Helical backbone' metal receptor"/>
    <property type="match status" value="1"/>
</dbReference>
<keyword evidence="8" id="KW-0614">Plasmid</keyword>
<evidence type="ECO:0000256" key="2">
    <source>
        <dbReference type="ARBA" id="ARBA00005155"/>
    </source>
</evidence>
<dbReference type="UniPathway" id="UPA00782"/>
<dbReference type="RefSeq" id="WP_074070843.1">
    <property type="nucleotide sequence ID" value="NZ_CP017104.1"/>
</dbReference>
<dbReference type="Gene3D" id="6.10.250.1090">
    <property type="match status" value="1"/>
</dbReference>
<dbReference type="AlphaFoldDB" id="A0A1L5NR06"/>
<dbReference type="NCBIfam" id="TIGR01285">
    <property type="entry name" value="nifN"/>
    <property type="match status" value="1"/>
</dbReference>
<comment type="pathway">
    <text evidence="2">Cofactor biosynthesis; Fe-Mo cofactor biosynthesis.</text>
</comment>
<organism evidence="8 9">
    <name type="scientific">Rhizobium gallicum</name>
    <dbReference type="NCBI Taxonomy" id="56730"/>
    <lineage>
        <taxon>Bacteria</taxon>
        <taxon>Pseudomonadati</taxon>
        <taxon>Pseudomonadota</taxon>
        <taxon>Alphaproteobacteria</taxon>
        <taxon>Hyphomicrobiales</taxon>
        <taxon>Rhizobiaceae</taxon>
        <taxon>Rhizobium/Agrobacterium group</taxon>
        <taxon>Rhizobium</taxon>
    </lineage>
</organism>
<sequence length="451" mass="48999">MVHILPQTKSAAVNPLKSSQPLGAALAFLGVDRAIPLFHGSQGCTSFALVLFVRHFREAIPLQTTAIDEVAAILGGMDHLEEAILNLKTRTNPKLIGVCTTALVETRGEDFARDLAKIKLLRAKELKGTEIVLANTPDFDGAIEEGWATAVTAMIQRITLRGEQARQSKKIVILPGWNLTVADIEHLREIVESFGLKPVILPDISGSLDGTVPDDRWVPTTYGGTRFDDIQELGTAVQCIAIGEHMRRPAELLQTQTGVPYALFHSLTGLTGADRFVSLLSAISRAPVPANIRRHRAQLQDALLDGHFHFGGKKIAIAAEPDQLYQLATFFIGMGAVIAAAVTTTGTSKILEEMPAESLQVGDLGDLEALAAGADLLVTHSHGRQAADRLGIPLMRVGFPIFDRLGSQHKLTVLYQGTRDLIFDVANIFQANQRAPRPESLDPFRNREMSR</sequence>
<evidence type="ECO:0000259" key="7">
    <source>
        <dbReference type="Pfam" id="PF00148"/>
    </source>
</evidence>
<dbReference type="Gene3D" id="3.40.50.1980">
    <property type="entry name" value="Nitrogenase molybdenum iron protein domain"/>
    <property type="match status" value="3"/>
</dbReference>